<evidence type="ECO:0000313" key="3">
    <source>
        <dbReference type="Proteomes" id="UP001186944"/>
    </source>
</evidence>
<protein>
    <submittedName>
        <fullName evidence="2">Uncharacterized protein</fullName>
    </submittedName>
</protein>
<feature type="compositionally biased region" description="Polar residues" evidence="1">
    <location>
        <begin position="85"/>
        <end position="104"/>
    </location>
</feature>
<reference evidence="2" key="1">
    <citation type="submission" date="2019-08" db="EMBL/GenBank/DDBJ databases">
        <title>The improved chromosome-level genome for the pearl oyster Pinctada fucata martensii using PacBio sequencing and Hi-C.</title>
        <authorList>
            <person name="Zheng Z."/>
        </authorList>
    </citation>
    <scope>NUCLEOTIDE SEQUENCE</scope>
    <source>
        <strain evidence="2">ZZ-2019</strain>
        <tissue evidence="2">Adductor muscle</tissue>
    </source>
</reference>
<dbReference type="AlphaFoldDB" id="A0AA89CBA7"/>
<accession>A0AA89CBA7</accession>
<evidence type="ECO:0000256" key="1">
    <source>
        <dbReference type="SAM" id="MobiDB-lite"/>
    </source>
</evidence>
<feature type="region of interest" description="Disordered" evidence="1">
    <location>
        <begin position="73"/>
        <end position="104"/>
    </location>
</feature>
<dbReference type="EMBL" id="VSWD01000005">
    <property type="protein sequence ID" value="KAK3103532.1"/>
    <property type="molecule type" value="Genomic_DNA"/>
</dbReference>
<feature type="compositionally biased region" description="Basic and acidic residues" evidence="1">
    <location>
        <begin position="73"/>
        <end position="84"/>
    </location>
</feature>
<dbReference type="Proteomes" id="UP001186944">
    <property type="component" value="Unassembled WGS sequence"/>
</dbReference>
<proteinExistence type="predicted"/>
<name>A0AA89CBA7_PINIB</name>
<evidence type="ECO:0000313" key="2">
    <source>
        <dbReference type="EMBL" id="KAK3103532.1"/>
    </source>
</evidence>
<gene>
    <name evidence="2" type="ORF">FSP39_019913</name>
</gene>
<keyword evidence="3" id="KW-1185">Reference proteome</keyword>
<sequence length="104" mass="11937">METKLDSVNKENTERQNYITKLEAEIEKLKAHSSQNGEDSAAEQKIKDLEHKLIRLAKEDEDKDKQILSLNKELKETKHQRDSQMTDGQTSGKQNQPSKSCVIL</sequence>
<comment type="caution">
    <text evidence="2">The sequence shown here is derived from an EMBL/GenBank/DDBJ whole genome shotgun (WGS) entry which is preliminary data.</text>
</comment>
<organism evidence="2 3">
    <name type="scientific">Pinctada imbricata</name>
    <name type="common">Atlantic pearl-oyster</name>
    <name type="synonym">Pinctada martensii</name>
    <dbReference type="NCBI Taxonomy" id="66713"/>
    <lineage>
        <taxon>Eukaryota</taxon>
        <taxon>Metazoa</taxon>
        <taxon>Spiralia</taxon>
        <taxon>Lophotrochozoa</taxon>
        <taxon>Mollusca</taxon>
        <taxon>Bivalvia</taxon>
        <taxon>Autobranchia</taxon>
        <taxon>Pteriomorphia</taxon>
        <taxon>Pterioida</taxon>
        <taxon>Pterioidea</taxon>
        <taxon>Pteriidae</taxon>
        <taxon>Pinctada</taxon>
    </lineage>
</organism>